<keyword evidence="5" id="KW-0418">Kinase</keyword>
<dbReference type="Gene3D" id="3.30.565.10">
    <property type="entry name" value="Histidine kinase-like ATPase, C-terminal domain"/>
    <property type="match status" value="1"/>
</dbReference>
<keyword evidence="6" id="KW-0472">Membrane</keyword>
<keyword evidence="6" id="KW-1133">Transmembrane helix</keyword>
<evidence type="ECO:0000256" key="3">
    <source>
        <dbReference type="ARBA" id="ARBA00022553"/>
    </source>
</evidence>
<dbReference type="EC" id="2.7.13.3" evidence="2"/>
<evidence type="ECO:0000256" key="1">
    <source>
        <dbReference type="ARBA" id="ARBA00000085"/>
    </source>
</evidence>
<feature type="transmembrane region" description="Helical" evidence="6">
    <location>
        <begin position="42"/>
        <end position="62"/>
    </location>
</feature>
<dbReference type="GO" id="GO:0000155">
    <property type="term" value="F:phosphorelay sensor kinase activity"/>
    <property type="evidence" value="ECO:0007669"/>
    <property type="project" value="InterPro"/>
</dbReference>
<evidence type="ECO:0000259" key="7">
    <source>
        <dbReference type="PROSITE" id="PS50109"/>
    </source>
</evidence>
<dbReference type="SMART" id="SM00387">
    <property type="entry name" value="HATPase_c"/>
    <property type="match status" value="1"/>
</dbReference>
<dbReference type="AlphaFoldDB" id="A0A0F9J087"/>
<evidence type="ECO:0000256" key="2">
    <source>
        <dbReference type="ARBA" id="ARBA00012438"/>
    </source>
</evidence>
<dbReference type="CDD" id="cd00075">
    <property type="entry name" value="HATPase"/>
    <property type="match status" value="1"/>
</dbReference>
<dbReference type="SUPFAM" id="SSF55874">
    <property type="entry name" value="ATPase domain of HSP90 chaperone/DNA topoisomerase II/histidine kinase"/>
    <property type="match status" value="1"/>
</dbReference>
<reference evidence="8" key="1">
    <citation type="journal article" date="2015" name="Nature">
        <title>Complex archaea that bridge the gap between prokaryotes and eukaryotes.</title>
        <authorList>
            <person name="Spang A."/>
            <person name="Saw J.H."/>
            <person name="Jorgensen S.L."/>
            <person name="Zaremba-Niedzwiedzka K."/>
            <person name="Martijn J."/>
            <person name="Lind A.E."/>
            <person name="van Eijk R."/>
            <person name="Schleper C."/>
            <person name="Guy L."/>
            <person name="Ettema T.J."/>
        </authorList>
    </citation>
    <scope>NUCLEOTIDE SEQUENCE</scope>
</reference>
<dbReference type="PROSITE" id="PS50109">
    <property type="entry name" value="HIS_KIN"/>
    <property type="match status" value="1"/>
</dbReference>
<dbReference type="InterPro" id="IPR003594">
    <property type="entry name" value="HATPase_dom"/>
</dbReference>
<dbReference type="Pfam" id="PF00512">
    <property type="entry name" value="HisKA"/>
    <property type="match status" value="1"/>
</dbReference>
<accession>A0A0F9J087</accession>
<feature type="transmembrane region" description="Helical" evidence="6">
    <location>
        <begin position="12"/>
        <end position="30"/>
    </location>
</feature>
<dbReference type="InterPro" id="IPR036890">
    <property type="entry name" value="HATPase_C_sf"/>
</dbReference>
<organism evidence="8">
    <name type="scientific">marine sediment metagenome</name>
    <dbReference type="NCBI Taxonomy" id="412755"/>
    <lineage>
        <taxon>unclassified sequences</taxon>
        <taxon>metagenomes</taxon>
        <taxon>ecological metagenomes</taxon>
    </lineage>
</organism>
<keyword evidence="4" id="KW-0808">Transferase</keyword>
<gene>
    <name evidence="8" type="ORF">LCGC14_1515540</name>
</gene>
<dbReference type="InterPro" id="IPR003661">
    <property type="entry name" value="HisK_dim/P_dom"/>
</dbReference>
<dbReference type="InterPro" id="IPR036097">
    <property type="entry name" value="HisK_dim/P_sf"/>
</dbReference>
<dbReference type="FunFam" id="3.30.565.10:FF:000006">
    <property type="entry name" value="Sensor histidine kinase WalK"/>
    <property type="match status" value="1"/>
</dbReference>
<dbReference type="Pfam" id="PF02518">
    <property type="entry name" value="HATPase_c"/>
    <property type="match status" value="1"/>
</dbReference>
<proteinExistence type="predicted"/>
<dbReference type="SUPFAM" id="SSF47384">
    <property type="entry name" value="Homodimeric domain of signal transducing histidine kinase"/>
    <property type="match status" value="1"/>
</dbReference>
<dbReference type="CDD" id="cd00082">
    <property type="entry name" value="HisKA"/>
    <property type="match status" value="1"/>
</dbReference>
<dbReference type="PRINTS" id="PR00344">
    <property type="entry name" value="BCTRLSENSOR"/>
</dbReference>
<evidence type="ECO:0000256" key="5">
    <source>
        <dbReference type="ARBA" id="ARBA00022777"/>
    </source>
</evidence>
<dbReference type="SMART" id="SM00388">
    <property type="entry name" value="HisKA"/>
    <property type="match status" value="1"/>
</dbReference>
<dbReference type="EMBL" id="LAZR01011173">
    <property type="protein sequence ID" value="KKM63039.1"/>
    <property type="molecule type" value="Genomic_DNA"/>
</dbReference>
<dbReference type="PANTHER" id="PTHR43547">
    <property type="entry name" value="TWO-COMPONENT HISTIDINE KINASE"/>
    <property type="match status" value="1"/>
</dbReference>
<protein>
    <recommendedName>
        <fullName evidence="2">histidine kinase</fullName>
        <ecNumber evidence="2">2.7.13.3</ecNumber>
    </recommendedName>
</protein>
<dbReference type="InterPro" id="IPR005467">
    <property type="entry name" value="His_kinase_dom"/>
</dbReference>
<dbReference type="Gene3D" id="1.10.287.130">
    <property type="match status" value="1"/>
</dbReference>
<comment type="catalytic activity">
    <reaction evidence="1">
        <text>ATP + protein L-histidine = ADP + protein N-phospho-L-histidine.</text>
        <dbReference type="EC" id="2.7.13.3"/>
    </reaction>
</comment>
<evidence type="ECO:0000256" key="4">
    <source>
        <dbReference type="ARBA" id="ARBA00022679"/>
    </source>
</evidence>
<feature type="domain" description="Histidine kinase" evidence="7">
    <location>
        <begin position="86"/>
        <end position="308"/>
    </location>
</feature>
<name>A0A0F9J087_9ZZZZ</name>
<comment type="caution">
    <text evidence="8">The sequence shown here is derived from an EMBL/GenBank/DDBJ whole genome shotgun (WGS) entry which is preliminary data.</text>
</comment>
<sequence length="309" mass="35657">MKKILVRKYKIIIIGLICSILFLIIELLSFYNHKFLHEDHEIIIRIIAFGTFFILSAVFQYYNIQQIKHVNKLEKLNELKSEFLRRASHELKTPLISVKGFSNLLLTLHQEELNKDINSMLIEIDHGCQRLEDIIKTLIVGSTLESSELKPQMSLEDLSFLIKFCSHEFSPLIKSKSHTLTVKIEDKIMTRFNKEQMYEVISNLLSNAIKYTPPNGKINIQTELKNNNVIFKIHDTGIGFTENEKTQVFKQFGKIERFGQGFDIEIDGIGLGLYISKKIIELHGGKIWFESAGRNVGSTFSFSLPIKTF</sequence>
<dbReference type="PANTHER" id="PTHR43547:SF2">
    <property type="entry name" value="HYBRID SIGNAL TRANSDUCTION HISTIDINE KINASE C"/>
    <property type="match status" value="1"/>
</dbReference>
<keyword evidence="6" id="KW-0812">Transmembrane</keyword>
<keyword evidence="3" id="KW-0597">Phosphoprotein</keyword>
<dbReference type="InterPro" id="IPR004358">
    <property type="entry name" value="Sig_transdc_His_kin-like_C"/>
</dbReference>
<evidence type="ECO:0000256" key="6">
    <source>
        <dbReference type="SAM" id="Phobius"/>
    </source>
</evidence>
<evidence type="ECO:0000313" key="8">
    <source>
        <dbReference type="EMBL" id="KKM63039.1"/>
    </source>
</evidence>